<keyword evidence="2" id="KW-0238">DNA-binding</keyword>
<dbReference type="Gene3D" id="1.10.10.60">
    <property type="entry name" value="Homeodomain-like"/>
    <property type="match status" value="1"/>
</dbReference>
<evidence type="ECO:0000259" key="4">
    <source>
        <dbReference type="PROSITE" id="PS01124"/>
    </source>
</evidence>
<proteinExistence type="predicted"/>
<dbReference type="PROSITE" id="PS01124">
    <property type="entry name" value="HTH_ARAC_FAMILY_2"/>
    <property type="match status" value="1"/>
</dbReference>
<dbReference type="Pfam" id="PF02311">
    <property type="entry name" value="AraC_binding"/>
    <property type="match status" value="1"/>
</dbReference>
<dbReference type="KEGG" id="kmn:HW532_03645"/>
<dbReference type="GO" id="GO:0003700">
    <property type="term" value="F:DNA-binding transcription factor activity"/>
    <property type="evidence" value="ECO:0007669"/>
    <property type="project" value="InterPro"/>
</dbReference>
<dbReference type="GO" id="GO:0043565">
    <property type="term" value="F:sequence-specific DNA binding"/>
    <property type="evidence" value="ECO:0007669"/>
    <property type="project" value="InterPro"/>
</dbReference>
<dbReference type="InterPro" id="IPR009057">
    <property type="entry name" value="Homeodomain-like_sf"/>
</dbReference>
<dbReference type="InterPro" id="IPR018060">
    <property type="entry name" value="HTH_AraC"/>
</dbReference>
<protein>
    <submittedName>
        <fullName evidence="5">AraC family transcriptional regulator</fullName>
    </submittedName>
</protein>
<dbReference type="InterPro" id="IPR014710">
    <property type="entry name" value="RmlC-like_jellyroll"/>
</dbReference>
<dbReference type="PANTHER" id="PTHR46796:SF2">
    <property type="entry name" value="TRANSCRIPTIONAL REGULATORY PROTEIN"/>
    <property type="match status" value="1"/>
</dbReference>
<dbReference type="Proteomes" id="UP000593594">
    <property type="component" value="Chromosome"/>
</dbReference>
<dbReference type="SMART" id="SM00342">
    <property type="entry name" value="HTH_ARAC"/>
    <property type="match status" value="1"/>
</dbReference>
<keyword evidence="6" id="KW-1185">Reference proteome</keyword>
<gene>
    <name evidence="5" type="ORF">HW532_03645</name>
</gene>
<evidence type="ECO:0000256" key="3">
    <source>
        <dbReference type="ARBA" id="ARBA00023163"/>
    </source>
</evidence>
<reference evidence="5 6" key="1">
    <citation type="submission" date="2020-06" db="EMBL/GenBank/DDBJ databases">
        <title>Genome sequence of 2 isolates from Red Sea Mangroves.</title>
        <authorList>
            <person name="Sefrji F."/>
            <person name="Michoud G."/>
            <person name="Merlino G."/>
            <person name="Daffonchio D."/>
        </authorList>
    </citation>
    <scope>NUCLEOTIDE SEQUENCE [LARGE SCALE GENOMIC DNA]</scope>
    <source>
        <strain evidence="5 6">R1DC25</strain>
    </source>
</reference>
<evidence type="ECO:0000256" key="1">
    <source>
        <dbReference type="ARBA" id="ARBA00023015"/>
    </source>
</evidence>
<dbReference type="InterPro" id="IPR003313">
    <property type="entry name" value="AraC-bd"/>
</dbReference>
<dbReference type="InterPro" id="IPR050204">
    <property type="entry name" value="AraC_XylS_family_regulators"/>
</dbReference>
<accession>A0A7S8C1Z6</accession>
<name>A0A7S8C1Z6_9HYPH</name>
<evidence type="ECO:0000313" key="6">
    <source>
        <dbReference type="Proteomes" id="UP000593594"/>
    </source>
</evidence>
<evidence type="ECO:0000313" key="5">
    <source>
        <dbReference type="EMBL" id="QPC41889.1"/>
    </source>
</evidence>
<dbReference type="SUPFAM" id="SSF51215">
    <property type="entry name" value="Regulatory protein AraC"/>
    <property type="match status" value="1"/>
</dbReference>
<evidence type="ECO:0000256" key="2">
    <source>
        <dbReference type="ARBA" id="ARBA00023125"/>
    </source>
</evidence>
<dbReference type="Pfam" id="PF12833">
    <property type="entry name" value="HTH_18"/>
    <property type="match status" value="1"/>
</dbReference>
<sequence length="287" mass="32091">MDAIEQSMAVDRGLVGPGDRYRFWRAERHDALECLSATFSNHRYARHTHETFVVGVILEGCETYYLRGEQKYARAGDLCFVNPGEVHDGEPYGASFTYRMTYPSETLIREIAQDVLGGEEASGQPYFREPLVRDPEGYAAFMRAHGRLERDEDAFGGEEALVEAYALLLKRNGDWRGTPVEGGRAPEAVRLARDYLETHFDGTVDLAELAAVAGLSRYHLIRVFRRHLGLTPHAYLTDVRVRAAQERLRRGDAAADVAAACGFADQSHLTRAFKARIGVPPAAFARR</sequence>
<dbReference type="SUPFAM" id="SSF46689">
    <property type="entry name" value="Homeodomain-like"/>
    <property type="match status" value="2"/>
</dbReference>
<keyword evidence="1" id="KW-0805">Transcription regulation</keyword>
<dbReference type="Gene3D" id="2.60.120.10">
    <property type="entry name" value="Jelly Rolls"/>
    <property type="match status" value="1"/>
</dbReference>
<organism evidence="5 6">
    <name type="scientific">Kaustia mangrovi</name>
    <dbReference type="NCBI Taxonomy" id="2593653"/>
    <lineage>
        <taxon>Bacteria</taxon>
        <taxon>Pseudomonadati</taxon>
        <taxon>Pseudomonadota</taxon>
        <taxon>Alphaproteobacteria</taxon>
        <taxon>Hyphomicrobiales</taxon>
        <taxon>Parvibaculaceae</taxon>
        <taxon>Kaustia</taxon>
    </lineage>
</organism>
<keyword evidence="3" id="KW-0804">Transcription</keyword>
<dbReference type="EMBL" id="CP058214">
    <property type="protein sequence ID" value="QPC41889.1"/>
    <property type="molecule type" value="Genomic_DNA"/>
</dbReference>
<dbReference type="PANTHER" id="PTHR46796">
    <property type="entry name" value="HTH-TYPE TRANSCRIPTIONAL ACTIVATOR RHAS-RELATED"/>
    <property type="match status" value="1"/>
</dbReference>
<feature type="domain" description="HTH araC/xylS-type" evidence="4">
    <location>
        <begin position="190"/>
        <end position="287"/>
    </location>
</feature>
<dbReference type="AlphaFoldDB" id="A0A7S8C1Z6"/>
<dbReference type="RefSeq" id="WP_213163116.1">
    <property type="nucleotide sequence ID" value="NZ_CP058214.1"/>
</dbReference>
<dbReference type="InterPro" id="IPR037923">
    <property type="entry name" value="HTH-like"/>
</dbReference>